<dbReference type="AlphaFoldDB" id="A0A0R2MT19"/>
<gene>
    <name evidence="2" type="ORF">IV56_GL000946</name>
</gene>
<feature type="transmembrane region" description="Helical" evidence="1">
    <location>
        <begin position="338"/>
        <end position="359"/>
    </location>
</feature>
<feature type="transmembrane region" description="Helical" evidence="1">
    <location>
        <begin position="272"/>
        <end position="290"/>
    </location>
</feature>
<dbReference type="Proteomes" id="UP000050969">
    <property type="component" value="Unassembled WGS sequence"/>
</dbReference>
<dbReference type="InterPro" id="IPR010288">
    <property type="entry name" value="EcsB_ABC"/>
</dbReference>
<evidence type="ECO:0000313" key="2">
    <source>
        <dbReference type="EMBL" id="KRO16673.1"/>
    </source>
</evidence>
<dbReference type="Pfam" id="PF05975">
    <property type="entry name" value="EcsB"/>
    <property type="match status" value="1"/>
</dbReference>
<keyword evidence="1" id="KW-1133">Transmembrane helix</keyword>
<sequence length="393" mass="45186">MKAHQQQQFKYLRLVFNDHFVLVLIVMLGAALYAYSQFVKNLTQVPIWLGPGLALLLSLAVPVGRLATLVEPADAVFLLPQASAFGKYLLKARRYSLLLPEVFLLLLGGASWPLLQKLGFSDVSGVLTLLVTLMAMKDLDMWFQLTDRYEGKKTYMRRSYVFLLTLVALLLGFWLHPAVSMTIALVADLGFRWQVGSWLPKQQLDYDVMIQREQDRMSVIYRFYNLFTDVPGMNGGVKRRRYLDFLLALVPKKQKNTWRYLYLRGFLRGTEFSGLFVRLTLIAGVLLLFVNQWWLSALLAVLFVYLVGFQLIPFYQQYDEVVFVHLYPLPQGQKQQAFSRLVLVLLSAQVVVLTLISLIQWQLMNSGAILIGGLLITAGMAYWYVPFRLRRFD</sequence>
<evidence type="ECO:0000256" key="1">
    <source>
        <dbReference type="SAM" id="Phobius"/>
    </source>
</evidence>
<dbReference type="PIRSF" id="PIRSF037259">
    <property type="entry name" value="EcsB_ABC"/>
    <property type="match status" value="1"/>
</dbReference>
<name>A0A0R2MT19_9LACO</name>
<feature type="transmembrane region" description="Helical" evidence="1">
    <location>
        <begin position="160"/>
        <end position="187"/>
    </location>
</feature>
<feature type="transmembrane region" description="Helical" evidence="1">
    <location>
        <begin position="297"/>
        <end position="318"/>
    </location>
</feature>
<feature type="transmembrane region" description="Helical" evidence="1">
    <location>
        <begin position="12"/>
        <end position="35"/>
    </location>
</feature>
<proteinExistence type="predicted"/>
<dbReference type="GO" id="GO:0016020">
    <property type="term" value="C:membrane"/>
    <property type="evidence" value="ECO:0007669"/>
    <property type="project" value="InterPro"/>
</dbReference>
<keyword evidence="1" id="KW-0472">Membrane</keyword>
<keyword evidence="1" id="KW-0812">Transmembrane</keyword>
<evidence type="ECO:0000313" key="3">
    <source>
        <dbReference type="Proteomes" id="UP000050969"/>
    </source>
</evidence>
<dbReference type="PATRIC" id="fig|1293598.4.peg.996"/>
<dbReference type="EMBL" id="JQCE01000034">
    <property type="protein sequence ID" value="KRO16673.1"/>
    <property type="molecule type" value="Genomic_DNA"/>
</dbReference>
<feature type="transmembrane region" description="Helical" evidence="1">
    <location>
        <begin position="47"/>
        <end position="67"/>
    </location>
</feature>
<accession>A0A0R2MT19</accession>
<dbReference type="STRING" id="1293598.IV56_GL000946"/>
<reference evidence="2 3" key="1">
    <citation type="journal article" date="2015" name="Genome Announc.">
        <title>Expanding the biotechnology potential of lactobacilli through comparative genomics of 213 strains and associated genera.</title>
        <authorList>
            <person name="Sun Z."/>
            <person name="Harris H.M."/>
            <person name="McCann A."/>
            <person name="Guo C."/>
            <person name="Argimon S."/>
            <person name="Zhang W."/>
            <person name="Yang X."/>
            <person name="Jeffery I.B."/>
            <person name="Cooney J.C."/>
            <person name="Kagawa T.F."/>
            <person name="Liu W."/>
            <person name="Song Y."/>
            <person name="Salvetti E."/>
            <person name="Wrobel A."/>
            <person name="Rasinkangas P."/>
            <person name="Parkhill J."/>
            <person name="Rea M.C."/>
            <person name="O'Sullivan O."/>
            <person name="Ritari J."/>
            <person name="Douillard F.P."/>
            <person name="Paul Ross R."/>
            <person name="Yang R."/>
            <person name="Briner A.E."/>
            <person name="Felis G.E."/>
            <person name="de Vos W.M."/>
            <person name="Barrangou R."/>
            <person name="Klaenhammer T.R."/>
            <person name="Caufield P.W."/>
            <person name="Cui Y."/>
            <person name="Zhang H."/>
            <person name="O'Toole P.W."/>
        </authorList>
    </citation>
    <scope>NUCLEOTIDE SEQUENCE [LARGE SCALE GENOMIC DNA]</scope>
    <source>
        <strain evidence="2 3">DSM 24301</strain>
    </source>
</reference>
<feature type="transmembrane region" description="Helical" evidence="1">
    <location>
        <begin position="95"/>
        <end position="114"/>
    </location>
</feature>
<protein>
    <submittedName>
        <fullName evidence="2">ABC transporter permease</fullName>
    </submittedName>
</protein>
<feature type="transmembrane region" description="Helical" evidence="1">
    <location>
        <begin position="366"/>
        <end position="385"/>
    </location>
</feature>
<keyword evidence="3" id="KW-1185">Reference proteome</keyword>
<comment type="caution">
    <text evidence="2">The sequence shown here is derived from an EMBL/GenBank/DDBJ whole genome shotgun (WGS) entry which is preliminary data.</text>
</comment>
<feature type="transmembrane region" description="Helical" evidence="1">
    <location>
        <begin position="120"/>
        <end position="139"/>
    </location>
</feature>
<organism evidence="2 3">
    <name type="scientific">Lacticaseibacillus saniviri JCM 17471 = DSM 24301</name>
    <dbReference type="NCBI Taxonomy" id="1293598"/>
    <lineage>
        <taxon>Bacteria</taxon>
        <taxon>Bacillati</taxon>
        <taxon>Bacillota</taxon>
        <taxon>Bacilli</taxon>
        <taxon>Lactobacillales</taxon>
        <taxon>Lactobacillaceae</taxon>
        <taxon>Lacticaseibacillus</taxon>
    </lineage>
</organism>